<keyword evidence="3 6" id="KW-0812">Transmembrane</keyword>
<protein>
    <recommendedName>
        <fullName evidence="7">NADH:quinone oxidoreductase/Mrp antiporter transmembrane domain-containing protein</fullName>
    </recommendedName>
</protein>
<feature type="transmembrane region" description="Helical" evidence="6">
    <location>
        <begin position="525"/>
        <end position="549"/>
    </location>
</feature>
<feature type="transmembrane region" description="Helical" evidence="6">
    <location>
        <begin position="421"/>
        <end position="438"/>
    </location>
</feature>
<keyword evidence="4 6" id="KW-1133">Transmembrane helix</keyword>
<dbReference type="Pfam" id="PF00361">
    <property type="entry name" value="Proton_antipo_M"/>
    <property type="match status" value="1"/>
</dbReference>
<feature type="transmembrane region" description="Helical" evidence="6">
    <location>
        <begin position="151"/>
        <end position="170"/>
    </location>
</feature>
<evidence type="ECO:0000313" key="8">
    <source>
        <dbReference type="EMBL" id="KKN93052.1"/>
    </source>
</evidence>
<feature type="transmembrane region" description="Helical" evidence="6">
    <location>
        <begin position="380"/>
        <end position="401"/>
    </location>
</feature>
<dbReference type="EMBL" id="LAZR01000089">
    <property type="protein sequence ID" value="KKN93052.1"/>
    <property type="molecule type" value="Genomic_DNA"/>
</dbReference>
<evidence type="ECO:0000259" key="7">
    <source>
        <dbReference type="Pfam" id="PF00361"/>
    </source>
</evidence>
<dbReference type="PANTHER" id="PTHR42703:SF1">
    <property type="entry name" value="NA(+)_H(+) ANTIPORTER SUBUNIT D1"/>
    <property type="match status" value="1"/>
</dbReference>
<keyword evidence="2" id="KW-1003">Cell membrane</keyword>
<feature type="transmembrane region" description="Helical" evidence="6">
    <location>
        <begin position="458"/>
        <end position="476"/>
    </location>
</feature>
<evidence type="ECO:0000256" key="4">
    <source>
        <dbReference type="ARBA" id="ARBA00022989"/>
    </source>
</evidence>
<comment type="caution">
    <text evidence="8">The sequence shown here is derived from an EMBL/GenBank/DDBJ whole genome shotgun (WGS) entry which is preliminary data.</text>
</comment>
<reference evidence="8" key="1">
    <citation type="journal article" date="2015" name="Nature">
        <title>Complex archaea that bridge the gap between prokaryotes and eukaryotes.</title>
        <authorList>
            <person name="Spang A."/>
            <person name="Saw J.H."/>
            <person name="Jorgensen S.L."/>
            <person name="Zaremba-Niedzwiedzka K."/>
            <person name="Martijn J."/>
            <person name="Lind A.E."/>
            <person name="van Eijk R."/>
            <person name="Schleper C."/>
            <person name="Guy L."/>
            <person name="Ettema T.J."/>
        </authorList>
    </citation>
    <scope>NUCLEOTIDE SEQUENCE</scope>
</reference>
<dbReference type="InterPro" id="IPR001750">
    <property type="entry name" value="ND/Mrp_TM"/>
</dbReference>
<evidence type="ECO:0000256" key="6">
    <source>
        <dbReference type="SAM" id="Phobius"/>
    </source>
</evidence>
<dbReference type="AlphaFoldDB" id="A0A0F9UZW1"/>
<evidence type="ECO:0000256" key="1">
    <source>
        <dbReference type="ARBA" id="ARBA00004651"/>
    </source>
</evidence>
<dbReference type="InterPro" id="IPR050586">
    <property type="entry name" value="CPA3_Na-H_Antiporter_D"/>
</dbReference>
<organism evidence="8">
    <name type="scientific">marine sediment metagenome</name>
    <dbReference type="NCBI Taxonomy" id="412755"/>
    <lineage>
        <taxon>unclassified sequences</taxon>
        <taxon>metagenomes</taxon>
        <taxon>ecological metagenomes</taxon>
    </lineage>
</organism>
<feature type="transmembrane region" description="Helical" evidence="6">
    <location>
        <begin position="6"/>
        <end position="22"/>
    </location>
</feature>
<sequence length="550" mass="60069">MSGLWWLVVLSAPLLASLALWWRPTGTMPWLWLTCVPALLASIWPPAELALGPLWPGAAWGIEDNVGQVWLAFTAVLWGCASCFAVKDLADDTRRLRFWTFWLLSLAGNLLLILALDLASFYVGFSVMSLAAYGLIVHLRGPGPRQAGRLYLQLAILGEMLVYAGIMLRIHEAGGTLMLADLQELPISQLTAALLIVGFGLKAGFWPLHVWLPLAHPAAPAAASAVLSGAMIKAGLLGIWRFLPVDGPVIQSWAVPILTIGFISMFYGVVIGLLQTKAKSVLAFSSISQMGYLLVILGLAWQHPDNRLLLAGVLAMYAAHHALAKGALFMGAGLSSHYRLSPWYWAAMLIPAVALSGMPFTSGAAVKTALKKAMEEGNHALFISLLTIGSLGTALLVFRAVWLMREQNAHPVNTAVHPSQAVPWTALCIAPLALPWIWPELRDVLVYSLDLHSSWSLFWPVVLALGIALLAVRLGIDSRPVSRFLPEPARWLSLRLKKLLRPRQARKRAPRGTSWRKHERHLNRLFTASSVSSSAWIIGALLLVGWMMAI</sequence>
<gene>
    <name evidence="8" type="ORF">LCGC14_0201410</name>
</gene>
<evidence type="ECO:0000256" key="3">
    <source>
        <dbReference type="ARBA" id="ARBA00022692"/>
    </source>
</evidence>
<feature type="transmembrane region" description="Helical" evidence="6">
    <location>
        <begin position="121"/>
        <end position="139"/>
    </location>
</feature>
<dbReference type="GO" id="GO:0005886">
    <property type="term" value="C:plasma membrane"/>
    <property type="evidence" value="ECO:0007669"/>
    <property type="project" value="UniProtKB-SubCell"/>
</dbReference>
<feature type="transmembrane region" description="Helical" evidence="6">
    <location>
        <begin position="342"/>
        <end position="360"/>
    </location>
</feature>
<keyword evidence="5 6" id="KW-0472">Membrane</keyword>
<feature type="transmembrane region" description="Helical" evidence="6">
    <location>
        <begin position="219"/>
        <end position="241"/>
    </location>
</feature>
<evidence type="ECO:0000256" key="2">
    <source>
        <dbReference type="ARBA" id="ARBA00022475"/>
    </source>
</evidence>
<feature type="transmembrane region" description="Helical" evidence="6">
    <location>
        <begin position="308"/>
        <end position="330"/>
    </location>
</feature>
<comment type="subcellular location">
    <subcellularLocation>
        <location evidence="1">Cell membrane</location>
        <topology evidence="1">Multi-pass membrane protein</topology>
    </subcellularLocation>
</comment>
<proteinExistence type="predicted"/>
<name>A0A0F9UZW1_9ZZZZ</name>
<feature type="transmembrane region" description="Helical" evidence="6">
    <location>
        <begin position="190"/>
        <end position="212"/>
    </location>
</feature>
<accession>A0A0F9UZW1</accession>
<evidence type="ECO:0000256" key="5">
    <source>
        <dbReference type="ARBA" id="ARBA00023136"/>
    </source>
</evidence>
<dbReference type="PRINTS" id="PR01434">
    <property type="entry name" value="NADHDHGNASE5"/>
</dbReference>
<feature type="transmembrane region" description="Helical" evidence="6">
    <location>
        <begin position="67"/>
        <end position="86"/>
    </location>
</feature>
<feature type="transmembrane region" description="Helical" evidence="6">
    <location>
        <begin position="281"/>
        <end position="302"/>
    </location>
</feature>
<feature type="domain" description="NADH:quinone oxidoreductase/Mrp antiporter transmembrane" evidence="7">
    <location>
        <begin position="115"/>
        <end position="385"/>
    </location>
</feature>
<feature type="transmembrane region" description="Helical" evidence="6">
    <location>
        <begin position="98"/>
        <end position="115"/>
    </location>
</feature>
<feature type="transmembrane region" description="Helical" evidence="6">
    <location>
        <begin position="29"/>
        <end position="47"/>
    </location>
</feature>
<feature type="transmembrane region" description="Helical" evidence="6">
    <location>
        <begin position="253"/>
        <end position="274"/>
    </location>
</feature>
<dbReference type="PANTHER" id="PTHR42703">
    <property type="entry name" value="NADH DEHYDROGENASE"/>
    <property type="match status" value="1"/>
</dbReference>